<dbReference type="GO" id="GO:0003824">
    <property type="term" value="F:catalytic activity"/>
    <property type="evidence" value="ECO:0007669"/>
    <property type="project" value="InterPro"/>
</dbReference>
<feature type="domain" description="Reverse transcriptase" evidence="1">
    <location>
        <begin position="438"/>
        <end position="716"/>
    </location>
</feature>
<dbReference type="PANTHER" id="PTHR33332">
    <property type="entry name" value="REVERSE TRANSCRIPTASE DOMAIN-CONTAINING PROTEIN"/>
    <property type="match status" value="1"/>
</dbReference>
<dbReference type="Pfam" id="PF03372">
    <property type="entry name" value="Exo_endo_phos"/>
    <property type="match status" value="1"/>
</dbReference>
<dbReference type="SUPFAM" id="SSF56672">
    <property type="entry name" value="DNA/RNA polymerases"/>
    <property type="match status" value="1"/>
</dbReference>
<evidence type="ECO:0000259" key="1">
    <source>
        <dbReference type="PROSITE" id="PS50878"/>
    </source>
</evidence>
<dbReference type="Pfam" id="PF00078">
    <property type="entry name" value="RVT_1"/>
    <property type="match status" value="1"/>
</dbReference>
<accession>A0A1Y1LAR2</accession>
<organism evidence="2">
    <name type="scientific">Photinus pyralis</name>
    <name type="common">Common eastern firefly</name>
    <name type="synonym">Lampyris pyralis</name>
    <dbReference type="NCBI Taxonomy" id="7054"/>
    <lineage>
        <taxon>Eukaryota</taxon>
        <taxon>Metazoa</taxon>
        <taxon>Ecdysozoa</taxon>
        <taxon>Arthropoda</taxon>
        <taxon>Hexapoda</taxon>
        <taxon>Insecta</taxon>
        <taxon>Pterygota</taxon>
        <taxon>Neoptera</taxon>
        <taxon>Endopterygota</taxon>
        <taxon>Coleoptera</taxon>
        <taxon>Polyphaga</taxon>
        <taxon>Elateriformia</taxon>
        <taxon>Elateroidea</taxon>
        <taxon>Lampyridae</taxon>
        <taxon>Lampyrinae</taxon>
        <taxon>Photinus</taxon>
    </lineage>
</organism>
<reference evidence="2" key="1">
    <citation type="journal article" date="2016" name="Sci. Rep.">
        <title>Molecular characterization of firefly nuptial gifts: a multi-omics approach sheds light on postcopulatory sexual selection.</title>
        <authorList>
            <person name="Al-Wathiqui N."/>
            <person name="Fallon T.R."/>
            <person name="South A."/>
            <person name="Weng J.K."/>
            <person name="Lewis S.M."/>
        </authorList>
    </citation>
    <scope>NUCLEOTIDE SEQUENCE</scope>
</reference>
<sequence length="913" mass="104372">MKDAELSTVVIENYYVACSFCRNSFKNGGVVMLSRIDYNFKELKFCHIPCFEKDFEYVAAQYGKLIVVCVYRSPSGNINLFFECLYSLLDSIICLNSDVILCGDFNINLLDNTTDKNEFVNLLTSYNLKATISTPTRVTSTTATLIDNVFTNLSSHNLLNVSNVHAGLSDHHSQMVTLTENKTVTSTTRKAHRNFSHKNKVQFNSLIGKVDWKDLLSANDTNTMVDAFYSEFNKCFERAFPLITCITTHIQRNLWITSGIRTSSKNKRWLLEMKKYSTDANFLNYVTRYSIILKHIINVARTSHFHNKILRSSNKVKTTWDVINQQSKQPKPLHENIVLEVEDKTLTFPGDVASAFNNFFTNIAVDLTKDIPVNIRPLSSNANLCSSFFIHPVNVDEIDNLIKGLNNNNSVGYDNIPLFLIKENRDLLKYPLTEIINSSFSNGIFPTRLKIAKIIPLHKKGSKGDLNNYRPISLLSVISKIMEKAMKARLLRYLQSHNLIANNQYGFQQNKNTSVAIWNFMENIVKAMAEKQFVLGIFCDLSKAFDCVDHNIMLEKLSNCGIRGIAASWFQSYLCNRQQFTEITTLSEEGIFHKMHSDKNFVRRGVPQGSVLGPILFLIYINDLMTSFPDINLTLFADDTSIAFQGTCLNTLHDYAANKVSEIQKLMYRHKLILNFDKCFAILFKTSKAQQFDFHLNVGNQIIKSVDNTKFLGVTIDENLSWSSHVTNLCPKLAKAVYQIRKIRDSLGAATAKIVYYSAFESLLAYGLEFWGNSVHANAAFKLQKQAVRTLLYIGKRDTCRERFKSLNIFSLTSLYIYKISIIIFKNKQSLTKSSDVHDYPTRSNTQLRLPKVHLSLLQNCPSYIGIKIFNHLPDCITSKQSLTKFKRSLKLWLKSQEFYSLKEFYSFHDTNS</sequence>
<dbReference type="InterPro" id="IPR036691">
    <property type="entry name" value="Endo/exonu/phosph_ase_sf"/>
</dbReference>
<dbReference type="AlphaFoldDB" id="A0A1Y1LAR2"/>
<protein>
    <recommendedName>
        <fullName evidence="1">Reverse transcriptase domain-containing protein</fullName>
    </recommendedName>
</protein>
<dbReference type="InterPro" id="IPR043502">
    <property type="entry name" value="DNA/RNA_pol_sf"/>
</dbReference>
<dbReference type="SUPFAM" id="SSF56219">
    <property type="entry name" value="DNase I-like"/>
    <property type="match status" value="1"/>
</dbReference>
<dbReference type="EMBL" id="GEZM01063671">
    <property type="protein sequence ID" value="JAV69025.1"/>
    <property type="molecule type" value="Transcribed_RNA"/>
</dbReference>
<dbReference type="InterPro" id="IPR005135">
    <property type="entry name" value="Endo/exonuclease/phosphatase"/>
</dbReference>
<name>A0A1Y1LAR2_PHOPY</name>
<evidence type="ECO:0000313" key="2">
    <source>
        <dbReference type="EMBL" id="JAV69025.1"/>
    </source>
</evidence>
<proteinExistence type="predicted"/>
<dbReference type="Gene3D" id="3.60.10.10">
    <property type="entry name" value="Endonuclease/exonuclease/phosphatase"/>
    <property type="match status" value="1"/>
</dbReference>
<dbReference type="GO" id="GO:0071897">
    <property type="term" value="P:DNA biosynthetic process"/>
    <property type="evidence" value="ECO:0007669"/>
    <property type="project" value="UniProtKB-ARBA"/>
</dbReference>
<dbReference type="InterPro" id="IPR000477">
    <property type="entry name" value="RT_dom"/>
</dbReference>
<dbReference type="PROSITE" id="PS50878">
    <property type="entry name" value="RT_POL"/>
    <property type="match status" value="1"/>
</dbReference>
<dbReference type="CDD" id="cd01650">
    <property type="entry name" value="RT_nLTR_like"/>
    <property type="match status" value="1"/>
</dbReference>